<dbReference type="Proteomes" id="UP001152320">
    <property type="component" value="Chromosome 20"/>
</dbReference>
<dbReference type="OrthoDB" id="445995at2759"/>
<name>A0A9Q0YGU4_HOLLE</name>
<proteinExistence type="predicted"/>
<accession>A0A9Q0YGU4</accession>
<protein>
    <submittedName>
        <fullName evidence="1">Uncharacterized protein</fullName>
    </submittedName>
</protein>
<dbReference type="AlphaFoldDB" id="A0A9Q0YGU4"/>
<evidence type="ECO:0000313" key="2">
    <source>
        <dbReference type="Proteomes" id="UP001152320"/>
    </source>
</evidence>
<keyword evidence="2" id="KW-1185">Reference proteome</keyword>
<evidence type="ECO:0000313" key="1">
    <source>
        <dbReference type="EMBL" id="KAJ8022378.1"/>
    </source>
</evidence>
<sequence>MTSTTIEERVRLRMRGGPPWGFRVEGSGGGPVYISSKGKWRVYRDADNIYKYSLDRVAYTIYSVKEKERAAAIFTILCKNASSFRRNCTVTPEDSAVVIAHFTAVNWYALPHRLTCRGGRLFAALCQRDDYFHFGFTDCGN</sequence>
<organism evidence="1 2">
    <name type="scientific">Holothuria leucospilota</name>
    <name type="common">Black long sea cucumber</name>
    <name type="synonym">Mertensiothuria leucospilota</name>
    <dbReference type="NCBI Taxonomy" id="206669"/>
    <lineage>
        <taxon>Eukaryota</taxon>
        <taxon>Metazoa</taxon>
        <taxon>Echinodermata</taxon>
        <taxon>Eleutherozoa</taxon>
        <taxon>Echinozoa</taxon>
        <taxon>Holothuroidea</taxon>
        <taxon>Aspidochirotacea</taxon>
        <taxon>Aspidochirotida</taxon>
        <taxon>Holothuriidae</taxon>
        <taxon>Holothuria</taxon>
    </lineage>
</organism>
<dbReference type="EMBL" id="JAIZAY010000020">
    <property type="protein sequence ID" value="KAJ8022378.1"/>
    <property type="molecule type" value="Genomic_DNA"/>
</dbReference>
<comment type="caution">
    <text evidence="1">The sequence shown here is derived from an EMBL/GenBank/DDBJ whole genome shotgun (WGS) entry which is preliminary data.</text>
</comment>
<reference evidence="1" key="1">
    <citation type="submission" date="2021-10" db="EMBL/GenBank/DDBJ databases">
        <title>Tropical sea cucumber genome reveals ecological adaptation and Cuvierian tubules defense mechanism.</title>
        <authorList>
            <person name="Chen T."/>
        </authorList>
    </citation>
    <scope>NUCLEOTIDE SEQUENCE</scope>
    <source>
        <strain evidence="1">Nanhai2018</strain>
        <tissue evidence="1">Muscle</tissue>
    </source>
</reference>
<gene>
    <name evidence="1" type="ORF">HOLleu_37258</name>
</gene>